<dbReference type="Proteomes" id="UP000269396">
    <property type="component" value="Unassembled WGS sequence"/>
</dbReference>
<keyword evidence="2" id="KW-1185">Reference proteome</keyword>
<evidence type="ECO:0000313" key="1">
    <source>
        <dbReference type="EMBL" id="VDP88377.1"/>
    </source>
</evidence>
<dbReference type="AlphaFoldDB" id="A0A183Q819"/>
<name>A0A183Q819_9TREM</name>
<organism evidence="1 2">
    <name type="scientific">Schistosoma mattheei</name>
    <dbReference type="NCBI Taxonomy" id="31246"/>
    <lineage>
        <taxon>Eukaryota</taxon>
        <taxon>Metazoa</taxon>
        <taxon>Spiralia</taxon>
        <taxon>Lophotrochozoa</taxon>
        <taxon>Platyhelminthes</taxon>
        <taxon>Trematoda</taxon>
        <taxon>Digenea</taxon>
        <taxon>Strigeidida</taxon>
        <taxon>Schistosomatoidea</taxon>
        <taxon>Schistosomatidae</taxon>
        <taxon>Schistosoma</taxon>
    </lineage>
</organism>
<evidence type="ECO:0000313" key="2">
    <source>
        <dbReference type="Proteomes" id="UP000269396"/>
    </source>
</evidence>
<dbReference type="STRING" id="31246.A0A183Q819"/>
<proteinExistence type="predicted"/>
<protein>
    <submittedName>
        <fullName evidence="1">Uncharacterized protein</fullName>
    </submittedName>
</protein>
<accession>A0A183Q819</accession>
<reference evidence="1 2" key="1">
    <citation type="submission" date="2018-11" db="EMBL/GenBank/DDBJ databases">
        <authorList>
            <consortium name="Pathogen Informatics"/>
        </authorList>
    </citation>
    <scope>NUCLEOTIDE SEQUENCE [LARGE SCALE GENOMIC DNA]</scope>
    <source>
        <strain>Denwood</strain>
        <strain evidence="2">Zambia</strain>
    </source>
</reference>
<dbReference type="EMBL" id="UZAL01054026">
    <property type="protein sequence ID" value="VDP88377.1"/>
    <property type="molecule type" value="Genomic_DNA"/>
</dbReference>
<sequence>MLQRMREIIGLRTFDESSSKQLFLSKLPQQVQAVLVSFHNNALDEPAASADRILEITSSNTEVFSVKEMHQTTQNDITGLCHTFS</sequence>
<gene>
    <name evidence="1" type="ORF">SMTD_LOCUS22755</name>
</gene>